<protein>
    <submittedName>
        <fullName evidence="3">TolC family protein</fullName>
    </submittedName>
</protein>
<dbReference type="InterPro" id="IPR003423">
    <property type="entry name" value="OMP_efflux"/>
</dbReference>
<gene>
    <name evidence="3" type="ORF">HN018_00805</name>
</gene>
<dbReference type="PANTHER" id="PTHR30203">
    <property type="entry name" value="OUTER MEMBRANE CATION EFFLUX PROTEIN"/>
    <property type="match status" value="1"/>
</dbReference>
<evidence type="ECO:0000256" key="1">
    <source>
        <dbReference type="ARBA" id="ARBA00007613"/>
    </source>
</evidence>
<feature type="signal peptide" evidence="2">
    <location>
        <begin position="1"/>
        <end position="27"/>
    </location>
</feature>
<evidence type="ECO:0000313" key="3">
    <source>
        <dbReference type="EMBL" id="QKE88783.1"/>
    </source>
</evidence>
<dbReference type="Pfam" id="PF02321">
    <property type="entry name" value="OEP"/>
    <property type="match status" value="1"/>
</dbReference>
<dbReference type="Gene3D" id="1.20.1600.10">
    <property type="entry name" value="Outer membrane efflux proteins (OEP)"/>
    <property type="match status" value="1"/>
</dbReference>
<comment type="similarity">
    <text evidence="1">Belongs to the outer membrane factor (OMF) (TC 1.B.17) family.</text>
</comment>
<dbReference type="PROSITE" id="PS51257">
    <property type="entry name" value="PROKAR_LIPOPROTEIN"/>
    <property type="match status" value="1"/>
</dbReference>
<evidence type="ECO:0000313" key="4">
    <source>
        <dbReference type="Proteomes" id="UP000500767"/>
    </source>
</evidence>
<name>A0A6M8H7X7_9PROT</name>
<dbReference type="KEGG" id="lck:HN018_00805"/>
<dbReference type="RefSeq" id="WP_171832745.1">
    <property type="nucleotide sequence ID" value="NZ_CP053708.1"/>
</dbReference>
<proteinExistence type="inferred from homology"/>
<dbReference type="SUPFAM" id="SSF56954">
    <property type="entry name" value="Outer membrane efflux proteins (OEP)"/>
    <property type="match status" value="1"/>
</dbReference>
<keyword evidence="4" id="KW-1185">Reference proteome</keyword>
<evidence type="ECO:0000256" key="2">
    <source>
        <dbReference type="SAM" id="SignalP"/>
    </source>
</evidence>
<dbReference type="Proteomes" id="UP000500767">
    <property type="component" value="Chromosome"/>
</dbReference>
<sequence>MKRRIIRSGRRACSLAVAIALAGCARYAPLPLPETPLLAPGIASLRHDRPLPPYLDVETVARLAVLNNPDLKAIRIRHGIADAQLLQAGLLPNPQGSLSATPTLAGPGVTTAWNAGLTQDLRSLILRPSAERAAKAGLHQVDAQILWQEWQVVGQARLLAVQLIEENDTLGLLHDLSALLTRRVARQQIALDAGDATYAMLAPDLATLAGTQGQLRAAGRLQLQQRHQLAALLGLQPDAPLPLADRVELPRLDMQALRAALPGLPRRRPDLLALRWGYEAANQKLRTAILLQFPNVSFGASGGSDNSNVRGIGPQLTFELPIFDRGQGNIAIARTSRQQLRDEYAARIAAADGEVAARLDELVQLGSQIEAARAALPAVRAASDAAARQDLAGLLDPQAQTDLLTARFTRESELVALEQIRLEQQVAVETLAGIGMNTTTTAIP</sequence>
<organism evidence="3 4">
    <name type="scientific">Lichenicola cladoniae</name>
    <dbReference type="NCBI Taxonomy" id="1484109"/>
    <lineage>
        <taxon>Bacteria</taxon>
        <taxon>Pseudomonadati</taxon>
        <taxon>Pseudomonadota</taxon>
        <taxon>Alphaproteobacteria</taxon>
        <taxon>Acetobacterales</taxon>
        <taxon>Acetobacteraceae</taxon>
        <taxon>Lichenicola</taxon>
    </lineage>
</organism>
<dbReference type="PANTHER" id="PTHR30203:SF24">
    <property type="entry name" value="BLR4935 PROTEIN"/>
    <property type="match status" value="1"/>
</dbReference>
<feature type="chain" id="PRO_5026649744" evidence="2">
    <location>
        <begin position="28"/>
        <end position="444"/>
    </location>
</feature>
<dbReference type="InterPro" id="IPR010131">
    <property type="entry name" value="MdtP/NodT-like"/>
</dbReference>
<dbReference type="AlphaFoldDB" id="A0A6M8H7X7"/>
<reference evidence="3 4" key="1">
    <citation type="journal article" date="2014" name="World J. Microbiol. Biotechnol.">
        <title>Biodiversity and physiological characteristics of Antarctic and Arctic lichens-associated bacteria.</title>
        <authorList>
            <person name="Lee Y.M."/>
            <person name="Kim E.H."/>
            <person name="Lee H.K."/>
            <person name="Hong S.G."/>
        </authorList>
    </citation>
    <scope>NUCLEOTIDE SEQUENCE [LARGE SCALE GENOMIC DNA]</scope>
    <source>
        <strain evidence="3 4">PAMC 26569</strain>
    </source>
</reference>
<dbReference type="GO" id="GO:0015562">
    <property type="term" value="F:efflux transmembrane transporter activity"/>
    <property type="evidence" value="ECO:0007669"/>
    <property type="project" value="InterPro"/>
</dbReference>
<accession>A0A6M8H7X7</accession>
<dbReference type="EMBL" id="CP053708">
    <property type="protein sequence ID" value="QKE88783.1"/>
    <property type="molecule type" value="Genomic_DNA"/>
</dbReference>
<keyword evidence="2" id="KW-0732">Signal</keyword>